<dbReference type="InterPro" id="IPR012675">
    <property type="entry name" value="Beta-grasp_dom_sf"/>
</dbReference>
<dbReference type="SUPFAM" id="SSF52343">
    <property type="entry name" value="Ferredoxin reductase-like, C-terminal NADP-linked domain"/>
    <property type="match status" value="1"/>
</dbReference>
<dbReference type="GO" id="GO:0016491">
    <property type="term" value="F:oxidoreductase activity"/>
    <property type="evidence" value="ECO:0007669"/>
    <property type="project" value="UniProtKB-KW"/>
</dbReference>
<reference evidence="12" key="1">
    <citation type="journal article" date="1997" name="J. Bacteriol.">
        <title>Cloning of genes involved in carbazole degradation of Pseudomonas sp. strain CA10: nucleotide sequences of genes and characterization of meta-cleavage enzymes and hydrolase.</title>
        <authorList>
            <person name="Sato S.I."/>
            <person name="Ouchiyama N."/>
            <person name="Kimura T."/>
            <person name="Nojiri H."/>
            <person name="Yamane H."/>
            <person name="Omori T."/>
        </authorList>
    </citation>
    <scope>NUCLEOTIDE SEQUENCE</scope>
    <source>
        <strain evidence="12">CA10</strain>
    </source>
</reference>
<dbReference type="InterPro" id="IPR050415">
    <property type="entry name" value="MRET"/>
</dbReference>
<keyword evidence="7" id="KW-0408">Iron</keyword>
<sequence>MHAQPVLAYRTNRPAHPAHSPPDPGGGCQQPLPGFTPGAHIEIQIAGSKPQWRAYSLVNLPGHAHYEIAVQLEEQSSGGSRWIHQLQVGQPLQVRAPKNHFPLVTQASDYLLIAGGIGITPMLGMARALAAGQQPFTLHYAGREAQGMAYLEEVRALGSAHCWISGGDPARRLPLASLLATPHNGRQLYVCGPKALIASVLHSARELGWDDSHVHSELFTGSLDAAGDASFEVELRSSGITLQVPAGKSVLEAMLDADLDPLFDCRRGDCGVCVAQVLEGSAEHRDICLSARERSDGRFCTCVSRASSARLVLDL</sequence>
<dbReference type="PRINTS" id="PR00409">
    <property type="entry name" value="PHDIOXRDTASE"/>
</dbReference>
<feature type="region of interest" description="Disordered" evidence="9">
    <location>
        <begin position="11"/>
        <end position="33"/>
    </location>
</feature>
<evidence type="ECO:0000256" key="1">
    <source>
        <dbReference type="ARBA" id="ARBA00001917"/>
    </source>
</evidence>
<evidence type="ECO:0000259" key="10">
    <source>
        <dbReference type="PROSITE" id="PS51085"/>
    </source>
</evidence>
<keyword evidence="6" id="KW-0560">Oxidoreductase</keyword>
<dbReference type="PROSITE" id="PS51384">
    <property type="entry name" value="FAD_FR"/>
    <property type="match status" value="1"/>
</dbReference>
<dbReference type="InterPro" id="IPR039261">
    <property type="entry name" value="FNR_nucleotide-bd"/>
</dbReference>
<evidence type="ECO:0000256" key="2">
    <source>
        <dbReference type="ARBA" id="ARBA00022630"/>
    </source>
</evidence>
<evidence type="ECO:0000256" key="4">
    <source>
        <dbReference type="ARBA" id="ARBA00022714"/>
    </source>
</evidence>
<dbReference type="InterPro" id="IPR054582">
    <property type="entry name" value="DmmA-like_N"/>
</dbReference>
<evidence type="ECO:0000256" key="3">
    <source>
        <dbReference type="ARBA" id="ARBA00022643"/>
    </source>
</evidence>
<evidence type="ECO:0000256" key="6">
    <source>
        <dbReference type="ARBA" id="ARBA00023002"/>
    </source>
</evidence>
<dbReference type="SUPFAM" id="SSF63380">
    <property type="entry name" value="Riboflavin synthase domain-like"/>
    <property type="match status" value="1"/>
</dbReference>
<dbReference type="GO" id="GO:0051537">
    <property type="term" value="F:2 iron, 2 sulfur cluster binding"/>
    <property type="evidence" value="ECO:0007669"/>
    <property type="project" value="UniProtKB-KW"/>
</dbReference>
<dbReference type="InterPro" id="IPR017927">
    <property type="entry name" value="FAD-bd_FR_type"/>
</dbReference>
<accession>Q9AQN2</accession>
<dbReference type="InterPro" id="IPR017938">
    <property type="entry name" value="Riboflavin_synthase-like_b-brl"/>
</dbReference>
<dbReference type="CDD" id="cd00207">
    <property type="entry name" value="fer2"/>
    <property type="match status" value="1"/>
</dbReference>
<protein>
    <submittedName>
        <fullName evidence="12">Reductase component</fullName>
    </submittedName>
</protein>
<dbReference type="Gene3D" id="2.40.30.10">
    <property type="entry name" value="Translation factors"/>
    <property type="match status" value="1"/>
</dbReference>
<feature type="domain" description="FAD-binding FR-type" evidence="11">
    <location>
        <begin position="1"/>
        <end position="104"/>
    </location>
</feature>
<feature type="domain" description="2Fe-2S ferredoxin-type" evidence="10">
    <location>
        <begin position="231"/>
        <end position="315"/>
    </location>
</feature>
<keyword evidence="8" id="KW-0411">Iron-sulfur</keyword>
<reference evidence="12" key="3">
    <citation type="journal article" date="2001" name="J. Bacteriol.">
        <title>Genetic characterization and evolutionary implications of a car gene cluster in the carbazole degrader Pseudomonas sp. strain CA10.</title>
        <authorList>
            <person name="Nojiri H."/>
            <person name="Sekiguchi H."/>
            <person name="Maeda K."/>
            <person name="Urata M."/>
            <person name="Nakai S."/>
            <person name="Yoshida T."/>
            <person name="Habe H."/>
            <person name="Omori T."/>
        </authorList>
    </citation>
    <scope>NUCLEOTIDE SEQUENCE</scope>
    <source>
        <strain evidence="12">CA10</strain>
    </source>
</reference>
<dbReference type="PROSITE" id="PS51085">
    <property type="entry name" value="2FE2S_FER_2"/>
    <property type="match status" value="1"/>
</dbReference>
<dbReference type="CDD" id="cd06185">
    <property type="entry name" value="PDR_like"/>
    <property type="match status" value="1"/>
</dbReference>
<keyword evidence="2" id="KW-0285">Flavoprotein</keyword>
<evidence type="ECO:0000259" key="11">
    <source>
        <dbReference type="PROSITE" id="PS51384"/>
    </source>
</evidence>
<dbReference type="Pfam" id="PF22290">
    <property type="entry name" value="DmmA-like_N"/>
    <property type="match status" value="1"/>
</dbReference>
<dbReference type="PANTHER" id="PTHR47354">
    <property type="entry name" value="NADH OXIDOREDUCTASE HCR"/>
    <property type="match status" value="1"/>
</dbReference>
<dbReference type="Gene3D" id="3.10.20.30">
    <property type="match status" value="1"/>
</dbReference>
<organism evidence="12">
    <name type="scientific">Metapseudomonas resinovorans</name>
    <name type="common">Pseudomonas resinovorans</name>
    <dbReference type="NCBI Taxonomy" id="53412"/>
    <lineage>
        <taxon>Bacteria</taxon>
        <taxon>Pseudomonadati</taxon>
        <taxon>Pseudomonadota</taxon>
        <taxon>Gammaproteobacteria</taxon>
        <taxon>Pseudomonadales</taxon>
        <taxon>Pseudomonadaceae</taxon>
        <taxon>Metapseudomonas</taxon>
    </lineage>
</organism>
<evidence type="ECO:0000256" key="5">
    <source>
        <dbReference type="ARBA" id="ARBA00022723"/>
    </source>
</evidence>
<dbReference type="Gene3D" id="3.40.50.80">
    <property type="entry name" value="Nucleotide-binding domain of ferredoxin-NADP reductase (FNR) module"/>
    <property type="match status" value="1"/>
</dbReference>
<dbReference type="SUPFAM" id="SSF54292">
    <property type="entry name" value="2Fe-2S ferredoxin-like"/>
    <property type="match status" value="1"/>
</dbReference>
<dbReference type="PANTHER" id="PTHR47354:SF1">
    <property type="entry name" value="CARNITINE MONOOXYGENASE REDUCTASE SUBUNIT"/>
    <property type="match status" value="1"/>
</dbReference>
<proteinExistence type="predicted"/>
<dbReference type="InterPro" id="IPR001041">
    <property type="entry name" value="2Fe-2S_ferredoxin-type"/>
</dbReference>
<gene>
    <name evidence="12" type="primary">ORF17</name>
</gene>
<keyword evidence="5" id="KW-0479">Metal-binding</keyword>
<keyword evidence="4" id="KW-0001">2Fe-2S</keyword>
<dbReference type="PROSITE" id="PS00197">
    <property type="entry name" value="2FE2S_FER_1"/>
    <property type="match status" value="1"/>
</dbReference>
<evidence type="ECO:0000256" key="7">
    <source>
        <dbReference type="ARBA" id="ARBA00023004"/>
    </source>
</evidence>
<evidence type="ECO:0000256" key="8">
    <source>
        <dbReference type="ARBA" id="ARBA00023014"/>
    </source>
</evidence>
<dbReference type="Pfam" id="PF00111">
    <property type="entry name" value="Fer2"/>
    <property type="match status" value="1"/>
</dbReference>
<reference evidence="12" key="2">
    <citation type="journal article" date="1997" name="J. Bacteriol.">
        <title>Identification and characterization of genes encoding carbazole 1,9a-dioxygenase in Pseudomonas sp. strain CA10.</title>
        <authorList>
            <person name="Sato S.I."/>
            <person name="Nam J.W."/>
            <person name="Kasuga K."/>
            <person name="Nojiri H."/>
            <person name="Yamane H."/>
            <person name="Omori T."/>
        </authorList>
    </citation>
    <scope>NUCLEOTIDE SEQUENCE</scope>
    <source>
        <strain evidence="12">CA10</strain>
    </source>
</reference>
<evidence type="ECO:0000256" key="9">
    <source>
        <dbReference type="SAM" id="MobiDB-lite"/>
    </source>
</evidence>
<reference evidence="12" key="4">
    <citation type="journal article" date="2004" name="J. Bacteriol.">
        <title>Transcriptional regulation of the ant operon, encoding two-component anthranilate 1,2-dioxygenase, on the carbazole-degradative plasmid pCAR1 of Pseudomonas resinovorans strain CA10.</title>
        <authorList>
            <person name="Urata M."/>
            <person name="Miyakoshi M."/>
            <person name="Kai S."/>
            <person name="Maeda K."/>
            <person name="Habe H."/>
            <person name="Omori T."/>
            <person name="Yamane H."/>
            <person name="Nojiri H."/>
        </authorList>
    </citation>
    <scope>NUCLEOTIDE SEQUENCE</scope>
    <source>
        <strain evidence="12">CA10</strain>
    </source>
</reference>
<dbReference type="EMBL" id="AB047548">
    <property type="protein sequence ID" value="BAB32756.1"/>
    <property type="molecule type" value="Genomic_DNA"/>
</dbReference>
<comment type="cofactor">
    <cofactor evidence="1">
        <name>FMN</name>
        <dbReference type="ChEBI" id="CHEBI:58210"/>
    </cofactor>
</comment>
<name>Q9AQN2_METRE</name>
<evidence type="ECO:0000313" key="12">
    <source>
        <dbReference type="EMBL" id="BAB32756.1"/>
    </source>
</evidence>
<dbReference type="AlphaFoldDB" id="Q9AQN2"/>
<dbReference type="GO" id="GO:0046872">
    <property type="term" value="F:metal ion binding"/>
    <property type="evidence" value="ECO:0007669"/>
    <property type="project" value="UniProtKB-KW"/>
</dbReference>
<keyword evidence="3" id="KW-0288">FMN</keyword>
<dbReference type="InterPro" id="IPR036010">
    <property type="entry name" value="2Fe-2S_ferredoxin-like_sf"/>
</dbReference>
<dbReference type="InterPro" id="IPR006058">
    <property type="entry name" value="2Fe2S_fd_BS"/>
</dbReference>